<comment type="similarity">
    <text evidence="1">Belongs to the universal ribosomal protein uS17 family.</text>
</comment>
<keyword evidence="3" id="KW-0694">RNA-binding</keyword>
<evidence type="ECO:0000256" key="1">
    <source>
        <dbReference type="ARBA" id="ARBA00010254"/>
    </source>
</evidence>
<dbReference type="InterPro" id="IPR000266">
    <property type="entry name" value="Ribosomal_uS17"/>
</dbReference>
<evidence type="ECO:0000256" key="4">
    <source>
        <dbReference type="ARBA" id="ARBA00022980"/>
    </source>
</evidence>
<evidence type="ECO:0000256" key="2">
    <source>
        <dbReference type="ARBA" id="ARBA00022730"/>
    </source>
</evidence>
<dbReference type="PANTHER" id="PTHR10744">
    <property type="entry name" value="40S RIBOSOMAL PROTEIN S11 FAMILY MEMBER"/>
    <property type="match status" value="1"/>
</dbReference>
<organism evidence="6">
    <name type="scientific">bioreactor metagenome</name>
    <dbReference type="NCBI Taxonomy" id="1076179"/>
    <lineage>
        <taxon>unclassified sequences</taxon>
        <taxon>metagenomes</taxon>
        <taxon>ecological metagenomes</taxon>
    </lineage>
</organism>
<gene>
    <name evidence="6" type="primary">rpsQ_22</name>
    <name evidence="6" type="ORF">SDC9_68002</name>
</gene>
<evidence type="ECO:0000256" key="3">
    <source>
        <dbReference type="ARBA" id="ARBA00022884"/>
    </source>
</evidence>
<dbReference type="PRINTS" id="PR00973">
    <property type="entry name" value="RIBOSOMALS17"/>
</dbReference>
<sequence length="91" mass="10548">MNERRRMTGIVTSNKMTKTVVVETSRTYRHPLYHKVVHSTHRVKAHDELECHIGDEVVIVESAPISREKRWVVETIVKREGKTLDIAEEAV</sequence>
<dbReference type="Pfam" id="PF00366">
    <property type="entry name" value="Ribosomal_S17"/>
    <property type="match status" value="1"/>
</dbReference>
<protein>
    <submittedName>
        <fullName evidence="6">30S ribosomal protein S17</fullName>
    </submittedName>
</protein>
<dbReference type="GO" id="GO:0019843">
    <property type="term" value="F:rRNA binding"/>
    <property type="evidence" value="ECO:0007669"/>
    <property type="project" value="UniProtKB-KW"/>
</dbReference>
<accession>A0A644Y0K1</accession>
<dbReference type="InterPro" id="IPR012340">
    <property type="entry name" value="NA-bd_OB-fold"/>
</dbReference>
<dbReference type="NCBIfam" id="NF004123">
    <property type="entry name" value="PRK05610.1"/>
    <property type="match status" value="1"/>
</dbReference>
<dbReference type="CDD" id="cd00364">
    <property type="entry name" value="Ribosomal_uS17"/>
    <property type="match status" value="1"/>
</dbReference>
<keyword evidence="5" id="KW-0687">Ribonucleoprotein</keyword>
<dbReference type="AlphaFoldDB" id="A0A644Y0K1"/>
<proteinExistence type="inferred from homology"/>
<dbReference type="EMBL" id="VSSQ01003614">
    <property type="protein sequence ID" value="MPM21558.1"/>
    <property type="molecule type" value="Genomic_DNA"/>
</dbReference>
<dbReference type="SUPFAM" id="SSF50249">
    <property type="entry name" value="Nucleic acid-binding proteins"/>
    <property type="match status" value="1"/>
</dbReference>
<evidence type="ECO:0000256" key="5">
    <source>
        <dbReference type="ARBA" id="ARBA00023274"/>
    </source>
</evidence>
<dbReference type="GO" id="GO:0022627">
    <property type="term" value="C:cytosolic small ribosomal subunit"/>
    <property type="evidence" value="ECO:0007669"/>
    <property type="project" value="TreeGrafter"/>
</dbReference>
<evidence type="ECO:0000313" key="6">
    <source>
        <dbReference type="EMBL" id="MPM21558.1"/>
    </source>
</evidence>
<dbReference type="HAMAP" id="MF_01345_B">
    <property type="entry name" value="Ribosomal_uS17_B"/>
    <property type="match status" value="1"/>
</dbReference>
<name>A0A644Y0K1_9ZZZZ</name>
<dbReference type="InterPro" id="IPR019984">
    <property type="entry name" value="Ribosomal_uS17_bact/chlr"/>
</dbReference>
<reference evidence="6" key="1">
    <citation type="submission" date="2019-08" db="EMBL/GenBank/DDBJ databases">
        <authorList>
            <person name="Kucharzyk K."/>
            <person name="Murdoch R.W."/>
            <person name="Higgins S."/>
            <person name="Loffler F."/>
        </authorList>
    </citation>
    <scope>NUCLEOTIDE SEQUENCE</scope>
</reference>
<comment type="caution">
    <text evidence="6">The sequence shown here is derived from an EMBL/GenBank/DDBJ whole genome shotgun (WGS) entry which is preliminary data.</text>
</comment>
<dbReference type="GO" id="GO:0003735">
    <property type="term" value="F:structural constituent of ribosome"/>
    <property type="evidence" value="ECO:0007669"/>
    <property type="project" value="InterPro"/>
</dbReference>
<dbReference type="Gene3D" id="2.40.50.140">
    <property type="entry name" value="Nucleic acid-binding proteins"/>
    <property type="match status" value="1"/>
</dbReference>
<keyword evidence="2" id="KW-0699">rRNA-binding</keyword>
<keyword evidence="4 6" id="KW-0689">Ribosomal protein</keyword>
<dbReference type="PANTHER" id="PTHR10744:SF1">
    <property type="entry name" value="SMALL RIBOSOMAL SUBUNIT PROTEIN US17M"/>
    <property type="match status" value="1"/>
</dbReference>
<dbReference type="GO" id="GO:0006412">
    <property type="term" value="P:translation"/>
    <property type="evidence" value="ECO:0007669"/>
    <property type="project" value="InterPro"/>
</dbReference>